<proteinExistence type="predicted"/>
<dbReference type="EMBL" id="JAGPNK010000014">
    <property type="protein sequence ID" value="KAH7309077.1"/>
    <property type="molecule type" value="Genomic_DNA"/>
</dbReference>
<dbReference type="Pfam" id="PF20516">
    <property type="entry name" value="PDDEXK_12"/>
    <property type="match status" value="1"/>
</dbReference>
<keyword evidence="4" id="KW-1185">Reference proteome</keyword>
<dbReference type="AlphaFoldDB" id="A0A8K0SLN1"/>
<gene>
    <name evidence="3" type="ORF">B0I35DRAFT_92089</name>
</gene>
<evidence type="ECO:0000256" key="1">
    <source>
        <dbReference type="SAM" id="MobiDB-lite"/>
    </source>
</evidence>
<reference evidence="3" key="1">
    <citation type="journal article" date="2021" name="Nat. Commun.">
        <title>Genetic determinants of endophytism in the Arabidopsis root mycobiome.</title>
        <authorList>
            <person name="Mesny F."/>
            <person name="Miyauchi S."/>
            <person name="Thiergart T."/>
            <person name="Pickel B."/>
            <person name="Atanasova L."/>
            <person name="Karlsson M."/>
            <person name="Huettel B."/>
            <person name="Barry K.W."/>
            <person name="Haridas S."/>
            <person name="Chen C."/>
            <person name="Bauer D."/>
            <person name="Andreopoulos W."/>
            <person name="Pangilinan J."/>
            <person name="LaButti K."/>
            <person name="Riley R."/>
            <person name="Lipzen A."/>
            <person name="Clum A."/>
            <person name="Drula E."/>
            <person name="Henrissat B."/>
            <person name="Kohler A."/>
            <person name="Grigoriev I.V."/>
            <person name="Martin F.M."/>
            <person name="Hacquard S."/>
        </authorList>
    </citation>
    <scope>NUCLEOTIDE SEQUENCE</scope>
    <source>
        <strain evidence="3">MPI-CAGE-CH-0235</strain>
    </source>
</reference>
<name>A0A8K0SLN1_9HYPO</name>
<dbReference type="OrthoDB" id="4161186at2759"/>
<accession>A0A8K0SLN1</accession>
<feature type="compositionally biased region" description="Polar residues" evidence="1">
    <location>
        <begin position="11"/>
        <end position="30"/>
    </location>
</feature>
<feature type="domain" description="PD-(D/E)XK nuclease-like" evidence="2">
    <location>
        <begin position="94"/>
        <end position="344"/>
    </location>
</feature>
<protein>
    <recommendedName>
        <fullName evidence="2">PD-(D/E)XK nuclease-like domain-containing protein</fullName>
    </recommendedName>
</protein>
<evidence type="ECO:0000259" key="2">
    <source>
        <dbReference type="Pfam" id="PF20516"/>
    </source>
</evidence>
<evidence type="ECO:0000313" key="4">
    <source>
        <dbReference type="Proteomes" id="UP000813444"/>
    </source>
</evidence>
<dbReference type="InterPro" id="IPR046797">
    <property type="entry name" value="PDDEXK_12"/>
</dbReference>
<feature type="region of interest" description="Disordered" evidence="1">
    <location>
        <begin position="1"/>
        <end position="35"/>
    </location>
</feature>
<evidence type="ECO:0000313" key="3">
    <source>
        <dbReference type="EMBL" id="KAH7309077.1"/>
    </source>
</evidence>
<dbReference type="Proteomes" id="UP000813444">
    <property type="component" value="Unassembled WGS sequence"/>
</dbReference>
<comment type="caution">
    <text evidence="3">The sequence shown here is derived from an EMBL/GenBank/DDBJ whole genome shotgun (WGS) entry which is preliminary data.</text>
</comment>
<organism evidence="3 4">
    <name type="scientific">Stachybotrys elegans</name>
    <dbReference type="NCBI Taxonomy" id="80388"/>
    <lineage>
        <taxon>Eukaryota</taxon>
        <taxon>Fungi</taxon>
        <taxon>Dikarya</taxon>
        <taxon>Ascomycota</taxon>
        <taxon>Pezizomycotina</taxon>
        <taxon>Sordariomycetes</taxon>
        <taxon>Hypocreomycetidae</taxon>
        <taxon>Hypocreales</taxon>
        <taxon>Stachybotryaceae</taxon>
        <taxon>Stachybotrys</taxon>
    </lineage>
</organism>
<sequence length="359" mass="40802">MPRPSYCYSEAGTTTPSLSSASQPARSGRSSPVKRELALRQATDLPVERRAIQDLTASRLVELVERISLCGDKEGILPSALEQQIRSGETIDDRARPRMFANDARDTSHQTYEYQRILHICRNSLKCADAAHPVHEVEWNERVHAPMLELAFEQQEARAASEERRRLVYHNVTNVRTDQLFRDQDLFLKENKIDYGVFLAPSSDSALGRRIVGRSRRARRDGLPDQVHALESFEPDRPLAIAVETKRHRGGDGYAPSQLANWARIHFRAVSHFIGQEMDGEAAPPCPLVEIEGTTWYASFAVRQDSAVKVYSGIRLGSTERLTDCYALLRSLECLADWARSTCWDWWELQLPMEERQPT</sequence>